<organism evidence="2 3">
    <name type="scientific">Thalassomonas haliotis</name>
    <dbReference type="NCBI Taxonomy" id="485448"/>
    <lineage>
        <taxon>Bacteria</taxon>
        <taxon>Pseudomonadati</taxon>
        <taxon>Pseudomonadota</taxon>
        <taxon>Gammaproteobacteria</taxon>
        <taxon>Alteromonadales</taxon>
        <taxon>Colwelliaceae</taxon>
        <taxon>Thalassomonas</taxon>
    </lineage>
</organism>
<dbReference type="CDD" id="cd02966">
    <property type="entry name" value="TlpA_like_family"/>
    <property type="match status" value="1"/>
</dbReference>
<dbReference type="PANTHER" id="PTHR42852">
    <property type="entry name" value="THIOL:DISULFIDE INTERCHANGE PROTEIN DSBE"/>
    <property type="match status" value="1"/>
</dbReference>
<accession>A0ABY7VM18</accession>
<dbReference type="SUPFAM" id="SSF52833">
    <property type="entry name" value="Thioredoxin-like"/>
    <property type="match status" value="1"/>
</dbReference>
<dbReference type="EMBL" id="CP059693">
    <property type="protein sequence ID" value="WDE14523.1"/>
    <property type="molecule type" value="Genomic_DNA"/>
</dbReference>
<feature type="domain" description="Alkyl hydroperoxide reductase subunit C/ Thiol specific antioxidant" evidence="1">
    <location>
        <begin position="22"/>
        <end position="125"/>
    </location>
</feature>
<evidence type="ECO:0000313" key="3">
    <source>
        <dbReference type="Proteomes" id="UP001215231"/>
    </source>
</evidence>
<dbReference type="PANTHER" id="PTHR42852:SF17">
    <property type="entry name" value="THIOREDOXIN-LIKE PROTEIN HI_1115"/>
    <property type="match status" value="1"/>
</dbReference>
<dbReference type="Pfam" id="PF00578">
    <property type="entry name" value="AhpC-TSA"/>
    <property type="match status" value="1"/>
</dbReference>
<keyword evidence="3" id="KW-1185">Reference proteome</keyword>
<protein>
    <submittedName>
        <fullName evidence="2">TlpA family protein disulfide reductase</fullName>
    </submittedName>
</protein>
<evidence type="ECO:0000259" key="1">
    <source>
        <dbReference type="Pfam" id="PF00578"/>
    </source>
</evidence>
<gene>
    <name evidence="2" type="ORF">H3N35_14065</name>
</gene>
<reference evidence="2 3" key="1">
    <citation type="journal article" date="2022" name="Mar. Drugs">
        <title>Bioassay-Guided Fractionation Leads to the Detection of Cholic Acid Generated by the Rare Thalassomonas sp.</title>
        <authorList>
            <person name="Pheiffer F."/>
            <person name="Schneider Y.K."/>
            <person name="Hansen E.H."/>
            <person name="Andersen J.H."/>
            <person name="Isaksson J."/>
            <person name="Busche T."/>
            <person name="R C."/>
            <person name="Kalinowski J."/>
            <person name="Zyl L.V."/>
            <person name="Trindade M."/>
        </authorList>
    </citation>
    <scope>NUCLEOTIDE SEQUENCE [LARGE SCALE GENOMIC DNA]</scope>
    <source>
        <strain evidence="2 3">A5K-61T</strain>
    </source>
</reference>
<dbReference type="Gene3D" id="3.40.30.10">
    <property type="entry name" value="Glutaredoxin"/>
    <property type="match status" value="1"/>
</dbReference>
<proteinExistence type="predicted"/>
<dbReference type="InterPro" id="IPR050553">
    <property type="entry name" value="Thioredoxin_ResA/DsbE_sf"/>
</dbReference>
<evidence type="ECO:0000313" key="2">
    <source>
        <dbReference type="EMBL" id="WDE14523.1"/>
    </source>
</evidence>
<dbReference type="InterPro" id="IPR036249">
    <property type="entry name" value="Thioredoxin-like_sf"/>
</dbReference>
<dbReference type="Proteomes" id="UP001215231">
    <property type="component" value="Chromosome"/>
</dbReference>
<name>A0ABY7VM18_9GAMM</name>
<dbReference type="InterPro" id="IPR000866">
    <property type="entry name" value="AhpC/TSA"/>
</dbReference>
<sequence length="141" mass="15853">MLRESSMLSTATELSEQAPVLPTLMDETISLKSQGKKTVLYFFAPWCTICHASISNLQNIYQDNEELDVIAVALDYANEQEIAEFSAQHRLDFPIALGNEQVKAQFKVQGYPSYYVIDEQNTITAKSMGYSSELGLYLRAL</sequence>